<dbReference type="SUPFAM" id="SSF55347">
    <property type="entry name" value="Glyceraldehyde-3-phosphate dehydrogenase-like, C-terminal domain"/>
    <property type="match status" value="1"/>
</dbReference>
<dbReference type="PANTHER" id="PTHR23429:SF0">
    <property type="entry name" value="GLUCOSE-6-PHOSPHATE 1-DEHYDROGENASE"/>
    <property type="match status" value="1"/>
</dbReference>
<keyword evidence="6 7" id="KW-0119">Carbohydrate metabolism</keyword>
<dbReference type="PIRSF" id="PIRSF000110">
    <property type="entry name" value="G6PD"/>
    <property type="match status" value="1"/>
</dbReference>
<dbReference type="InterPro" id="IPR022675">
    <property type="entry name" value="G6P_DH_C"/>
</dbReference>
<dbReference type="HAMAP" id="MF_00966">
    <property type="entry name" value="G6PD"/>
    <property type="match status" value="1"/>
</dbReference>
<dbReference type="Pfam" id="PF00479">
    <property type="entry name" value="G6PD_N"/>
    <property type="match status" value="1"/>
</dbReference>
<evidence type="ECO:0000259" key="8">
    <source>
        <dbReference type="Pfam" id="PF00479"/>
    </source>
</evidence>
<comment type="similarity">
    <text evidence="2 7">Belongs to the glucose-6-phosphate dehydrogenase family.</text>
</comment>
<dbReference type="Proteomes" id="UP001290455">
    <property type="component" value="Unassembled WGS sequence"/>
</dbReference>
<evidence type="ECO:0000256" key="3">
    <source>
        <dbReference type="ARBA" id="ARBA00022526"/>
    </source>
</evidence>
<feature type="binding site" evidence="7">
    <location>
        <begin position="88"/>
        <end position="89"/>
    </location>
    <ligand>
        <name>NADP(+)</name>
        <dbReference type="ChEBI" id="CHEBI:58349"/>
    </ligand>
</feature>
<evidence type="ECO:0000256" key="4">
    <source>
        <dbReference type="ARBA" id="ARBA00022857"/>
    </source>
</evidence>
<gene>
    <name evidence="7 10" type="primary">zwf</name>
    <name evidence="10" type="ORF">SM124_04955</name>
</gene>
<keyword evidence="4 7" id="KW-0521">NADP</keyword>
<dbReference type="EMBL" id="JAXOFX010000002">
    <property type="protein sequence ID" value="MDZ5471097.1"/>
    <property type="molecule type" value="Genomic_DNA"/>
</dbReference>
<evidence type="ECO:0000256" key="6">
    <source>
        <dbReference type="ARBA" id="ARBA00023277"/>
    </source>
</evidence>
<feature type="binding site" evidence="7">
    <location>
        <position position="343"/>
    </location>
    <ligand>
        <name>substrate</name>
    </ligand>
</feature>
<evidence type="ECO:0000259" key="9">
    <source>
        <dbReference type="Pfam" id="PF02781"/>
    </source>
</evidence>
<organism evidence="10 11">
    <name type="scientific">Robertmurraya mangrovi</name>
    <dbReference type="NCBI Taxonomy" id="3098077"/>
    <lineage>
        <taxon>Bacteria</taxon>
        <taxon>Bacillati</taxon>
        <taxon>Bacillota</taxon>
        <taxon>Bacilli</taxon>
        <taxon>Bacillales</taxon>
        <taxon>Bacillaceae</taxon>
        <taxon>Robertmurraya</taxon>
    </lineage>
</organism>
<evidence type="ECO:0000313" key="10">
    <source>
        <dbReference type="EMBL" id="MDZ5471097.1"/>
    </source>
</evidence>
<keyword evidence="3 7" id="KW-0313">Glucose metabolism</keyword>
<name>A0ABU5IVC8_9BACI</name>
<dbReference type="PRINTS" id="PR00079">
    <property type="entry name" value="G6PDHDRGNASE"/>
</dbReference>
<feature type="domain" description="Glucose-6-phosphate dehydrogenase C-terminal" evidence="9">
    <location>
        <begin position="193"/>
        <end position="490"/>
    </location>
</feature>
<dbReference type="PANTHER" id="PTHR23429">
    <property type="entry name" value="GLUCOSE-6-PHOSPHATE 1-DEHYDROGENASE G6PD"/>
    <property type="match status" value="1"/>
</dbReference>
<dbReference type="PROSITE" id="PS00069">
    <property type="entry name" value="G6P_DEHYDROGENASE"/>
    <property type="match status" value="1"/>
</dbReference>
<dbReference type="NCBIfam" id="TIGR00871">
    <property type="entry name" value="zwf"/>
    <property type="match status" value="1"/>
</dbReference>
<feature type="binding site" evidence="7">
    <location>
        <position position="219"/>
    </location>
    <ligand>
        <name>substrate</name>
    </ligand>
</feature>
<evidence type="ECO:0000256" key="5">
    <source>
        <dbReference type="ARBA" id="ARBA00023002"/>
    </source>
</evidence>
<feature type="binding site" evidence="7">
    <location>
        <position position="151"/>
    </location>
    <ligand>
        <name>NADP(+)</name>
        <dbReference type="ChEBI" id="CHEBI:58349"/>
    </ligand>
</feature>
<evidence type="ECO:0000256" key="1">
    <source>
        <dbReference type="ARBA" id="ARBA00004937"/>
    </source>
</evidence>
<feature type="binding site" evidence="7">
    <location>
        <position position="49"/>
    </location>
    <ligand>
        <name>NADP(+)</name>
        <dbReference type="ChEBI" id="CHEBI:58349"/>
    </ligand>
</feature>
<keyword evidence="5 7" id="KW-0560">Oxidoreductase</keyword>
<dbReference type="Gene3D" id="3.40.50.720">
    <property type="entry name" value="NAD(P)-binding Rossmann-like Domain"/>
    <property type="match status" value="1"/>
</dbReference>
<geneLocation type="plasmid" evidence="10">
    <name>unnamed</name>
</geneLocation>
<evidence type="ECO:0000256" key="2">
    <source>
        <dbReference type="ARBA" id="ARBA00009975"/>
    </source>
</evidence>
<feature type="binding site" evidence="7">
    <location>
        <position position="238"/>
    </location>
    <ligand>
        <name>substrate</name>
    </ligand>
</feature>
<comment type="catalytic activity">
    <reaction evidence="7">
        <text>D-glucose 6-phosphate + NADP(+) = 6-phospho-D-glucono-1,5-lactone + NADPH + H(+)</text>
        <dbReference type="Rhea" id="RHEA:15841"/>
        <dbReference type="ChEBI" id="CHEBI:15378"/>
        <dbReference type="ChEBI" id="CHEBI:57783"/>
        <dbReference type="ChEBI" id="CHEBI:57955"/>
        <dbReference type="ChEBI" id="CHEBI:58349"/>
        <dbReference type="ChEBI" id="CHEBI:61548"/>
        <dbReference type="EC" id="1.1.1.49"/>
    </reaction>
</comment>
<comment type="caution">
    <text evidence="7">Lacks conserved residue(s) required for the propagation of feature annotation.</text>
</comment>
<dbReference type="InterPro" id="IPR022674">
    <property type="entry name" value="G6P_DH_NAD-bd"/>
</dbReference>
<feature type="binding site" evidence="7">
    <location>
        <position position="185"/>
    </location>
    <ligand>
        <name>substrate</name>
    </ligand>
</feature>
<evidence type="ECO:0000256" key="7">
    <source>
        <dbReference type="HAMAP-Rule" id="MF_00966"/>
    </source>
</evidence>
<dbReference type="Pfam" id="PF02781">
    <property type="entry name" value="G6PD_C"/>
    <property type="match status" value="1"/>
</dbReference>
<comment type="pathway">
    <text evidence="1 7">Carbohydrate degradation; pentose phosphate pathway; D-ribulose 5-phosphate from D-glucose 6-phosphate (oxidative stage): step 1/3.</text>
</comment>
<keyword evidence="10" id="KW-0614">Plasmid</keyword>
<accession>A0ABU5IVC8</accession>
<dbReference type="Gene3D" id="3.30.360.10">
    <property type="entry name" value="Dihydrodipicolinate Reductase, domain 2"/>
    <property type="match status" value="1"/>
</dbReference>
<dbReference type="InterPro" id="IPR036291">
    <property type="entry name" value="NAD(P)-bd_dom_sf"/>
</dbReference>
<reference evidence="10 11" key="1">
    <citation type="submission" date="2023-11" db="EMBL/GenBank/DDBJ databases">
        <title>Bacillus jintuensis, isolated from a mudflat on the Beibu Gulf coast.</title>
        <authorList>
            <person name="Li M."/>
        </authorList>
    </citation>
    <scope>NUCLEOTIDE SEQUENCE [LARGE SCALE GENOMIC DNA]</scope>
    <source>
        <strain evidence="10 11">31A1R</strain>
        <plasmid evidence="10">unnamed</plasmid>
    </source>
</reference>
<dbReference type="InterPro" id="IPR001282">
    <property type="entry name" value="G6P_DH"/>
</dbReference>
<feature type="binding site" evidence="7">
    <location>
        <position position="348"/>
    </location>
    <ligand>
        <name>substrate</name>
    </ligand>
</feature>
<comment type="caution">
    <text evidence="10">The sequence shown here is derived from an EMBL/GenBank/DDBJ whole genome shotgun (WGS) entry which is preliminary data.</text>
</comment>
<dbReference type="EC" id="1.1.1.49" evidence="7"/>
<comment type="function">
    <text evidence="7">Catalyzes the oxidation of glucose 6-phosphate to 6-phosphogluconolactone.</text>
</comment>
<feature type="binding site" evidence="7">
    <location>
        <position position="181"/>
    </location>
    <ligand>
        <name>substrate</name>
    </ligand>
</feature>
<feature type="domain" description="Glucose-6-phosphate dehydrogenase NAD-binding" evidence="8">
    <location>
        <begin position="12"/>
        <end position="190"/>
    </location>
</feature>
<feature type="active site" description="Proton acceptor" evidence="7">
    <location>
        <position position="243"/>
    </location>
</feature>
<keyword evidence="11" id="KW-1185">Reference proteome</keyword>
<dbReference type="InterPro" id="IPR019796">
    <property type="entry name" value="G6P_DH_AS"/>
</dbReference>
<evidence type="ECO:0000313" key="11">
    <source>
        <dbReference type="Proteomes" id="UP001290455"/>
    </source>
</evidence>
<proteinExistence type="inferred from homology"/>
<sequence length="500" mass="57233">MKQNGKPTALIMIFGATGDLANRKLFPSLYKLFEKDKLSEQFAVIGIARRPLTNDEFQNNVRKSIQSASKDDNRVDEFASHFYYHSLDVTDSDSYVSLKKLAGELDEHYQLDGNRIFYLAMAPEFFGTIALHLKEDGLTDVNGFKRLVIEKPFGHDLESAKELNNQIRTAFSEDEIYRIDHYLGKEMVQNIEVIRFANAIFEPLWNNRFISNIQVTSSEILGVEERGRYYEKSGALRDMVQNHMLQMVALLAMEPPIRLNTEEIRSEKVKVLRALRPMEGDEVEQYFVRGQYGSGTVSGEDVPAYRNEVMVSEESNTETYVAGKLMIDNFRWAGVPIYIRTGKRMETKSTKIVIQFKDIPMNLYYRTEQTLNPNLLVIHIQPEEGITLHLNAKKAGQSMEATPVKLNFANKGIDGINTPEAYEKLLFDCMRGDATNFTHWDEVALSWGFVDKISEVWENSKAKNFPNYASGSVGPKEADELLERDGFFWWPVTNLDVDNC</sequence>
<dbReference type="SUPFAM" id="SSF51735">
    <property type="entry name" value="NAD(P)-binding Rossmann-fold domains"/>
    <property type="match status" value="1"/>
</dbReference>
<protein>
    <recommendedName>
        <fullName evidence="7">Glucose-6-phosphate 1-dehydrogenase</fullName>
        <shortName evidence="7">G6PD</shortName>
        <ecNumber evidence="7">1.1.1.49</ecNumber>
    </recommendedName>
</protein>